<keyword evidence="9" id="KW-1185">Reference proteome</keyword>
<reference evidence="8" key="3">
    <citation type="submission" date="2025-09" db="UniProtKB">
        <authorList>
            <consortium name="Ensembl"/>
        </authorList>
    </citation>
    <scope>IDENTIFICATION</scope>
</reference>
<evidence type="ECO:0000256" key="3">
    <source>
        <dbReference type="ARBA" id="ARBA00022525"/>
    </source>
</evidence>
<keyword evidence="4" id="KW-0732">Signal</keyword>
<dbReference type="PROSITE" id="PS51828">
    <property type="entry name" value="PTX_2"/>
    <property type="match status" value="1"/>
</dbReference>
<dbReference type="Ensembl" id="ENSSFOT00015082438.1">
    <property type="protein sequence ID" value="ENSSFOP00015063918.1"/>
    <property type="gene ID" value="ENSSFOG00015027366.1"/>
</dbReference>
<dbReference type="AlphaFoldDB" id="A0A8C9VRD8"/>
<name>A0A8C9VRD8_SCLFO</name>
<evidence type="ECO:0000313" key="9">
    <source>
        <dbReference type="Proteomes" id="UP000694397"/>
    </source>
</evidence>
<keyword evidence="3" id="KW-0964">Secreted</keyword>
<evidence type="ECO:0000256" key="6">
    <source>
        <dbReference type="PROSITE-ProRule" id="PRU01172"/>
    </source>
</evidence>
<comment type="cofactor">
    <cofactor evidence="1">
        <name>Ca(2+)</name>
        <dbReference type="ChEBI" id="CHEBI:29108"/>
    </cofactor>
</comment>
<sequence length="93" mass="10486">FAPELCADLSGKVFTFPMESDQVHVKLIPNMNKSLHTATVCLRFFSDLHRDQSIFSLDSMFSPGNILKWSDLQYSKQGYGVVEDKQNLVSQTG</sequence>
<comment type="caution">
    <text evidence="6">Lacks conserved residue(s) required for the propagation of feature annotation.</text>
</comment>
<dbReference type="PANTHER" id="PTHR45869">
    <property type="entry name" value="C-REACTIVE PROTEIN-RELATED"/>
    <property type="match status" value="1"/>
</dbReference>
<proteinExistence type="predicted"/>
<accession>A0A8C9VRD8</accession>
<evidence type="ECO:0000313" key="8">
    <source>
        <dbReference type="Ensembl" id="ENSSFOP00015063918.1"/>
    </source>
</evidence>
<dbReference type="InterPro" id="IPR051005">
    <property type="entry name" value="Pentraxin_domain"/>
</dbReference>
<evidence type="ECO:0000256" key="1">
    <source>
        <dbReference type="ARBA" id="ARBA00001913"/>
    </source>
</evidence>
<feature type="domain" description="Pentraxin (PTX)" evidence="7">
    <location>
        <begin position="10"/>
        <end position="93"/>
    </location>
</feature>
<dbReference type="GO" id="GO:0005576">
    <property type="term" value="C:extracellular region"/>
    <property type="evidence" value="ECO:0007669"/>
    <property type="project" value="UniProtKB-SubCell"/>
</dbReference>
<comment type="subcellular location">
    <subcellularLocation>
        <location evidence="2">Secreted</location>
    </subcellularLocation>
</comment>
<dbReference type="OrthoDB" id="8982878at2759"/>
<dbReference type="InterPro" id="IPR001759">
    <property type="entry name" value="PTX_dom"/>
</dbReference>
<evidence type="ECO:0000256" key="2">
    <source>
        <dbReference type="ARBA" id="ARBA00004613"/>
    </source>
</evidence>
<dbReference type="GeneTree" id="ENSGT00990000211432"/>
<keyword evidence="5" id="KW-1015">Disulfide bond</keyword>
<dbReference type="Proteomes" id="UP000694397">
    <property type="component" value="Chromosome 4"/>
</dbReference>
<reference evidence="8" key="2">
    <citation type="submission" date="2025-08" db="UniProtKB">
        <authorList>
            <consortium name="Ensembl"/>
        </authorList>
    </citation>
    <scope>IDENTIFICATION</scope>
</reference>
<dbReference type="Pfam" id="PF00354">
    <property type="entry name" value="Pentaxin"/>
    <property type="match status" value="1"/>
</dbReference>
<reference evidence="8 9" key="1">
    <citation type="submission" date="2019-04" db="EMBL/GenBank/DDBJ databases">
        <authorList>
            <consortium name="Wellcome Sanger Institute Data Sharing"/>
        </authorList>
    </citation>
    <scope>NUCLEOTIDE SEQUENCE [LARGE SCALE GENOMIC DNA]</scope>
</reference>
<evidence type="ECO:0000259" key="7">
    <source>
        <dbReference type="PROSITE" id="PS51828"/>
    </source>
</evidence>
<dbReference type="Gene3D" id="2.60.120.200">
    <property type="match status" value="1"/>
</dbReference>
<protein>
    <recommendedName>
        <fullName evidence="7">Pentraxin (PTX) domain-containing protein</fullName>
    </recommendedName>
</protein>
<dbReference type="PANTHER" id="PTHR45869:SF7">
    <property type="entry name" value="C-REACTIVE PROTEIN"/>
    <property type="match status" value="1"/>
</dbReference>
<evidence type="ECO:0000256" key="4">
    <source>
        <dbReference type="ARBA" id="ARBA00022729"/>
    </source>
</evidence>
<evidence type="ECO:0000256" key="5">
    <source>
        <dbReference type="ARBA" id="ARBA00023157"/>
    </source>
</evidence>
<organism evidence="8 9">
    <name type="scientific">Scleropages formosus</name>
    <name type="common">Asian bonytongue</name>
    <name type="synonym">Osteoglossum formosum</name>
    <dbReference type="NCBI Taxonomy" id="113540"/>
    <lineage>
        <taxon>Eukaryota</taxon>
        <taxon>Metazoa</taxon>
        <taxon>Chordata</taxon>
        <taxon>Craniata</taxon>
        <taxon>Vertebrata</taxon>
        <taxon>Euteleostomi</taxon>
        <taxon>Actinopterygii</taxon>
        <taxon>Neopterygii</taxon>
        <taxon>Teleostei</taxon>
        <taxon>Osteoglossocephala</taxon>
        <taxon>Osteoglossomorpha</taxon>
        <taxon>Osteoglossiformes</taxon>
        <taxon>Osteoglossidae</taxon>
        <taxon>Scleropages</taxon>
    </lineage>
</organism>